<comment type="caution">
    <text evidence="3">The sequence shown here is derived from an EMBL/GenBank/DDBJ whole genome shotgun (WGS) entry which is preliminary data.</text>
</comment>
<keyword evidence="4" id="KW-1185">Reference proteome</keyword>
<dbReference type="Gene3D" id="1.10.10.2840">
    <property type="entry name" value="PucR C-terminal helix-turn-helix domain"/>
    <property type="match status" value="1"/>
</dbReference>
<protein>
    <submittedName>
        <fullName evidence="3">PucR family transcriptional regulator</fullName>
    </submittedName>
</protein>
<dbReference type="Pfam" id="PF14361">
    <property type="entry name" value="RsbRD_N"/>
    <property type="match status" value="1"/>
</dbReference>
<dbReference type="Pfam" id="PF13556">
    <property type="entry name" value="HTH_30"/>
    <property type="match status" value="1"/>
</dbReference>
<organism evidence="3 4">
    <name type="scientific">Actinomycetospora atypica</name>
    <dbReference type="NCBI Taxonomy" id="1290095"/>
    <lineage>
        <taxon>Bacteria</taxon>
        <taxon>Bacillati</taxon>
        <taxon>Actinomycetota</taxon>
        <taxon>Actinomycetes</taxon>
        <taxon>Pseudonocardiales</taxon>
        <taxon>Pseudonocardiaceae</taxon>
        <taxon>Actinomycetospora</taxon>
    </lineage>
</organism>
<feature type="domain" description="PucR C-terminal helix-turn-helix" evidence="1">
    <location>
        <begin position="317"/>
        <end position="372"/>
    </location>
</feature>
<proteinExistence type="predicted"/>
<reference evidence="4" key="1">
    <citation type="journal article" date="2019" name="Int. J. Syst. Evol. Microbiol.">
        <title>The Global Catalogue of Microorganisms (GCM) 10K type strain sequencing project: providing services to taxonomists for standard genome sequencing and annotation.</title>
        <authorList>
            <consortium name="The Broad Institute Genomics Platform"/>
            <consortium name="The Broad Institute Genome Sequencing Center for Infectious Disease"/>
            <person name="Wu L."/>
            <person name="Ma J."/>
        </authorList>
    </citation>
    <scope>NUCLEOTIDE SEQUENCE [LARGE SCALE GENOMIC DNA]</scope>
    <source>
        <strain evidence="4">CGMCC 4.7093</strain>
    </source>
</reference>
<dbReference type="InterPro" id="IPR025751">
    <property type="entry name" value="RsbRD_N_dom"/>
</dbReference>
<evidence type="ECO:0000259" key="1">
    <source>
        <dbReference type="Pfam" id="PF13556"/>
    </source>
</evidence>
<sequence length="379" mass="40010">MADRAAGSVSEALAARAQRIARDVHAEISAHIPTYGRVPRADVEASVVQIVDDVEAVLRAGAVPPPASIAQAEESSRARAKQGVPIHDIMHAFRFSMGAIRDAVSAIAAETALDAAETVRLLTLMWSYSDAYTVKVVAVYRQSDIESALEQARRTQQFLLGLLDGTLEGGDLTAAASALLLDPASSYRAVRARPARGEVGPLLLELQRQGARHEGVSVFAAIGAQCVGVVAFRPEAVGDDGVVALGPAVGVTELAVSFRSAHAVLAAATTLGLSGVHDLADLSWRAAAANADEVTALLRERYLAPLADQGEFGQLVLEAVAVYLAEDRSVPRAARAVPVHVNTLRYRLRRFEELTGCRLDSTDTIVEVSFALGVAARVV</sequence>
<dbReference type="Proteomes" id="UP001595947">
    <property type="component" value="Unassembled WGS sequence"/>
</dbReference>
<dbReference type="InterPro" id="IPR025736">
    <property type="entry name" value="PucR_C-HTH_dom"/>
</dbReference>
<evidence type="ECO:0000313" key="3">
    <source>
        <dbReference type="EMBL" id="MFC5061867.1"/>
    </source>
</evidence>
<dbReference type="RefSeq" id="WP_378035221.1">
    <property type="nucleotide sequence ID" value="NZ_JBHSIV010000005.1"/>
</dbReference>
<gene>
    <name evidence="3" type="ORF">ACFPBZ_06595</name>
</gene>
<dbReference type="PANTHER" id="PTHR33744:SF7">
    <property type="entry name" value="PUCR FAMILY TRANSCRIPTIONAL REGULATOR"/>
    <property type="match status" value="1"/>
</dbReference>
<dbReference type="PANTHER" id="PTHR33744">
    <property type="entry name" value="CARBOHYDRATE DIACID REGULATOR"/>
    <property type="match status" value="1"/>
</dbReference>
<feature type="domain" description="RsbT co-antagonist protein RsbRD N-terminal" evidence="2">
    <location>
        <begin position="19"/>
        <end position="154"/>
    </location>
</feature>
<accession>A0ABV9YJH4</accession>
<name>A0ABV9YJH4_9PSEU</name>
<dbReference type="EMBL" id="JBHSIV010000005">
    <property type="protein sequence ID" value="MFC5061867.1"/>
    <property type="molecule type" value="Genomic_DNA"/>
</dbReference>
<dbReference type="InterPro" id="IPR051448">
    <property type="entry name" value="CdaR-like_regulators"/>
</dbReference>
<evidence type="ECO:0000313" key="4">
    <source>
        <dbReference type="Proteomes" id="UP001595947"/>
    </source>
</evidence>
<evidence type="ECO:0000259" key="2">
    <source>
        <dbReference type="Pfam" id="PF14361"/>
    </source>
</evidence>
<dbReference type="InterPro" id="IPR042070">
    <property type="entry name" value="PucR_C-HTH_sf"/>
</dbReference>